<dbReference type="EMBL" id="UGYW01000002">
    <property type="protein sequence ID" value="SUJ26696.1"/>
    <property type="molecule type" value="Genomic_DNA"/>
</dbReference>
<feature type="domain" description="DUF6850" evidence="1">
    <location>
        <begin position="86"/>
        <end position="539"/>
    </location>
</feature>
<dbReference type="Pfam" id="PF21012">
    <property type="entry name" value="DUF6850"/>
    <property type="match status" value="1"/>
</dbReference>
<evidence type="ECO:0000313" key="3">
    <source>
        <dbReference type="Proteomes" id="UP000254893"/>
    </source>
</evidence>
<proteinExistence type="predicted"/>
<evidence type="ECO:0000313" key="2">
    <source>
        <dbReference type="EMBL" id="SUJ26696.1"/>
    </source>
</evidence>
<dbReference type="AlphaFoldDB" id="A0A380CQN9"/>
<dbReference type="Proteomes" id="UP000254893">
    <property type="component" value="Unassembled WGS sequence"/>
</dbReference>
<reference evidence="2 3" key="1">
    <citation type="submission" date="2018-06" db="EMBL/GenBank/DDBJ databases">
        <authorList>
            <consortium name="Pathogen Informatics"/>
            <person name="Doyle S."/>
        </authorList>
    </citation>
    <scope>NUCLEOTIDE SEQUENCE [LARGE SCALE GENOMIC DNA]</scope>
    <source>
        <strain evidence="2 3">NCTC11388</strain>
    </source>
</reference>
<protein>
    <recommendedName>
        <fullName evidence="1">DUF6850 domain-containing protein</fullName>
    </recommendedName>
</protein>
<dbReference type="InterPro" id="IPR049236">
    <property type="entry name" value="DUF6850"/>
</dbReference>
<organism evidence="2 3">
    <name type="scientific">Sphingobacterium spiritivorum</name>
    <name type="common">Flavobacterium spiritivorum</name>
    <dbReference type="NCBI Taxonomy" id="258"/>
    <lineage>
        <taxon>Bacteria</taxon>
        <taxon>Pseudomonadati</taxon>
        <taxon>Bacteroidota</taxon>
        <taxon>Sphingobacteriia</taxon>
        <taxon>Sphingobacteriales</taxon>
        <taxon>Sphingobacteriaceae</taxon>
        <taxon>Sphingobacterium</taxon>
    </lineage>
</organism>
<name>A0A380CQN9_SPHSI</name>
<gene>
    <name evidence="2" type="ORF">NCTC11388_04004</name>
</gene>
<sequence length="539" mass="62537">MDYARNSGRIQRLIHMSLLSMKISRLTFIHSLQLFTVFGICFADPQSAAAQKLPEHRYAQTDSSRYLLSNPMQQERYEHAQQGYAVQLESLMPNKLSITQLQFTAINGELKPYQEAEKQTVGSFRAEGGKKLKNIWFWGKFIYEKQQLDSIRWGHRKDDEQSSPYFYAAQRAVHYTRTDYTINTLTGLKVWSPVYIALATDYAMGDHYSTNDPRAVLKHFKLKLQPSLNLKLSKLSFGIRGTWGYGQQESQVDYRNKEYYESTQFPEYLNWLSNGYGTIRTALAFSDRVYTNNQDYRGIGMEGRYQSEDLLLLGDIGYEKIHEEYDRGNSSGRYDGYDMYGDYDLKQLKGQFSISHHGQGILIRASQTKGRDLNVEFSGNNYVYLQQWLGIKVYKDIRLWNRNTSLWGSVENSYTSQADGNMMVNRKRGRQITTIAGRHTLTDQLNIELGIGYSTPHSTEFTYSPKSTNPFIEEVIKSDVNYDKTQYLQCDLGVQYFFRLADMKWCVRPQLNYLQRTNTVPDITGKSRTRASASLFLYF</sequence>
<accession>A0A380CQN9</accession>
<evidence type="ECO:0000259" key="1">
    <source>
        <dbReference type="Pfam" id="PF21012"/>
    </source>
</evidence>